<dbReference type="OrthoDB" id="3518652at2"/>
<organism evidence="2 3">
    <name type="scientific">Schumannella soli</name>
    <dbReference type="NCBI Taxonomy" id="2590779"/>
    <lineage>
        <taxon>Bacteria</taxon>
        <taxon>Bacillati</taxon>
        <taxon>Actinomycetota</taxon>
        <taxon>Actinomycetes</taxon>
        <taxon>Micrococcales</taxon>
        <taxon>Microbacteriaceae</taxon>
        <taxon>Schumannella</taxon>
    </lineage>
</organism>
<keyword evidence="3" id="KW-1185">Reference proteome</keyword>
<proteinExistence type="predicted"/>
<dbReference type="PANTHER" id="PTHR35010:SF2">
    <property type="entry name" value="BLL4672 PROTEIN"/>
    <property type="match status" value="1"/>
</dbReference>
<evidence type="ECO:0000313" key="2">
    <source>
        <dbReference type="EMBL" id="TPW76437.1"/>
    </source>
</evidence>
<dbReference type="InterPro" id="IPR041413">
    <property type="entry name" value="MLTR_LBD"/>
</dbReference>
<dbReference type="Gene3D" id="1.10.260.40">
    <property type="entry name" value="lambda repressor-like DNA-binding domains"/>
    <property type="match status" value="1"/>
</dbReference>
<comment type="caution">
    <text evidence="2">The sequence shown here is derived from an EMBL/GenBank/DDBJ whole genome shotgun (WGS) entry which is preliminary data.</text>
</comment>
<protein>
    <submittedName>
        <fullName evidence="2">Helix-turn-helix transcriptional regulator</fullName>
    </submittedName>
</protein>
<sequence length="296" mass="32222">MDEFAQVLRAWRDRVRPDDVGLPAGAGRRTPGLRREELALLAGVSVDYIVRLEQGRATHPSTQLLGALARALRLDERERDHLYRAAGAAPPSAGTVPVHITPGVQRLLDRCTDTPVAVYSATWDLLRWNELWAALHGDPSHRVGIERNVAWRTFVEQDDHVTHTPVDQEAFAADLVGDLRAAVGRYPEDAGLRRLIARLTEASSDFARRWSTAHVAEHRVSRKIVHGSAVGDVTVDCDVLTAPGSDLRLVLYSAAPGSEDAEKLRLLRVAGTQRLGIADCAAVASDPPSSGITIAR</sequence>
<dbReference type="Pfam" id="PF17765">
    <property type="entry name" value="MLTR_LBD"/>
    <property type="match status" value="1"/>
</dbReference>
<evidence type="ECO:0000313" key="3">
    <source>
        <dbReference type="Proteomes" id="UP000316252"/>
    </source>
</evidence>
<dbReference type="SUPFAM" id="SSF47413">
    <property type="entry name" value="lambda repressor-like DNA-binding domains"/>
    <property type="match status" value="1"/>
</dbReference>
<evidence type="ECO:0000259" key="1">
    <source>
        <dbReference type="PROSITE" id="PS50943"/>
    </source>
</evidence>
<dbReference type="Pfam" id="PF13560">
    <property type="entry name" value="HTH_31"/>
    <property type="match status" value="1"/>
</dbReference>
<reference evidence="2 3" key="1">
    <citation type="submission" date="2019-06" db="EMBL/GenBank/DDBJ databases">
        <authorList>
            <person name="Li F."/>
        </authorList>
    </citation>
    <scope>NUCLEOTIDE SEQUENCE [LARGE SCALE GENOMIC DNA]</scope>
    <source>
        <strain evidence="2 3">10F1D-1</strain>
    </source>
</reference>
<dbReference type="AlphaFoldDB" id="A0A506Y4W3"/>
<dbReference type="InterPro" id="IPR010982">
    <property type="entry name" value="Lambda_DNA-bd_dom_sf"/>
</dbReference>
<name>A0A506Y4W3_9MICO</name>
<dbReference type="RefSeq" id="WP_141163792.1">
    <property type="nucleotide sequence ID" value="NZ_VHQG01000002.1"/>
</dbReference>
<gene>
    <name evidence="2" type="ORF">FJ657_11755</name>
</gene>
<feature type="domain" description="HTH cro/C1-type" evidence="1">
    <location>
        <begin position="32"/>
        <end position="79"/>
    </location>
</feature>
<dbReference type="SMART" id="SM00530">
    <property type="entry name" value="HTH_XRE"/>
    <property type="match status" value="1"/>
</dbReference>
<accession>A0A506Y4W3</accession>
<dbReference type="EMBL" id="VHQG01000002">
    <property type="protein sequence ID" value="TPW76437.1"/>
    <property type="molecule type" value="Genomic_DNA"/>
</dbReference>
<dbReference type="CDD" id="cd00093">
    <property type="entry name" value="HTH_XRE"/>
    <property type="match status" value="1"/>
</dbReference>
<dbReference type="Proteomes" id="UP000316252">
    <property type="component" value="Unassembled WGS sequence"/>
</dbReference>
<dbReference type="PROSITE" id="PS50943">
    <property type="entry name" value="HTH_CROC1"/>
    <property type="match status" value="1"/>
</dbReference>
<dbReference type="PANTHER" id="PTHR35010">
    <property type="entry name" value="BLL4672 PROTEIN-RELATED"/>
    <property type="match status" value="1"/>
</dbReference>
<dbReference type="InterPro" id="IPR001387">
    <property type="entry name" value="Cro/C1-type_HTH"/>
</dbReference>
<dbReference type="Gene3D" id="3.30.450.180">
    <property type="match status" value="1"/>
</dbReference>
<dbReference type="GO" id="GO:0003677">
    <property type="term" value="F:DNA binding"/>
    <property type="evidence" value="ECO:0007669"/>
    <property type="project" value="InterPro"/>
</dbReference>